<comment type="caution">
    <text evidence="18">The sequence shown here is derived from an EMBL/GenBank/DDBJ whole genome shotgun (WGS) entry which is preliminary data.</text>
</comment>
<keyword evidence="12 16" id="KW-0694">RNA-binding</keyword>
<feature type="short sequence motif" description="'HIGH' region" evidence="16">
    <location>
        <begin position="10"/>
        <end position="20"/>
    </location>
</feature>
<proteinExistence type="inferred from homology"/>
<accession>A0A0S7WKV1</accession>
<keyword evidence="11 16" id="KW-0067">ATP-binding</keyword>
<dbReference type="SUPFAM" id="SSF50249">
    <property type="entry name" value="Nucleic acid-binding proteins"/>
    <property type="match status" value="1"/>
</dbReference>
<dbReference type="InterPro" id="IPR014729">
    <property type="entry name" value="Rossmann-like_a/b/a_fold"/>
</dbReference>
<dbReference type="Gene3D" id="1.10.730.10">
    <property type="entry name" value="Isoleucyl-tRNA Synthetase, Domain 1"/>
    <property type="match status" value="1"/>
</dbReference>
<sequence length="665" mass="75898">MKVLVTAALPYANGDVHLGTLAGSNLPADIYARYLRSRGVDVLHVCGTDEHGVPITIQAEKEGVSPQQLVDKYYDRISTSFRHFGIQFDNFSRTSRPLHREVAQAFFLTLHHRGLFETKVVEQFHCSNCRRFLPDRYVEGTCPYCSSEGARGDQCDNCGRWLEPSQLVEPRCKICGKQPRLTKTQHWFFKLSLFQERLREWIESKRHWKENVRNFCQNLLEEGLRDRPFTRDLSWGVPFPVEGAEGKVVYVWYEALIGYISSTIEWAHTRGDPDRWQDYWKDSSCKLVHFIGKDNIIFHAIVWPAMLMGHGEYVLPTDIPANEFITLDKKQMSTSRNWAVWLPDYLEHFEPDPLRYALTINAPETSDSDFTWRDFQLRNNSELADIYGNFINRTLGFVHGFLGGRIPSLHDLTSDDRKFNDLITSSHHRVGEFMETFQLRKALKELMALAAEGNRYFDYARPWETRKTDRKKCETAIALCSKLVTVFSVLAEPFLPFTSEKTRNMLGIDRQGWDSVPEIDVSGLQIRKPVVLFQKVPDEVIDSQVQKLSRPTTEAPSSASIDLSEFERLDIRVAEVLSAHTVKGADTLLRLTLSVGGEEVEVVAGIAQHYTPEQLPGKKLVLLRNLKPAVIRGIKSQGMILAGTHDDRLALIVPDQDLPSGSKVS</sequence>
<dbReference type="EC" id="6.1.1.10" evidence="16"/>
<evidence type="ECO:0000313" key="19">
    <source>
        <dbReference type="Proteomes" id="UP000051124"/>
    </source>
</evidence>
<keyword evidence="10 16" id="KW-0862">Zinc</keyword>
<dbReference type="InterPro" id="IPR004495">
    <property type="entry name" value="Met-tRNA-synth_bsu_C"/>
</dbReference>
<evidence type="ECO:0000256" key="11">
    <source>
        <dbReference type="ARBA" id="ARBA00022840"/>
    </source>
</evidence>
<dbReference type="Pfam" id="PF19303">
    <property type="entry name" value="Anticodon_3"/>
    <property type="match status" value="1"/>
</dbReference>
<evidence type="ECO:0000256" key="13">
    <source>
        <dbReference type="ARBA" id="ARBA00022917"/>
    </source>
</evidence>
<dbReference type="CDD" id="cd02800">
    <property type="entry name" value="tRNA_bind_EcMetRS_like"/>
    <property type="match status" value="1"/>
</dbReference>
<dbReference type="PANTHER" id="PTHR45765:SF1">
    <property type="entry name" value="METHIONINE--TRNA LIGASE, CYTOPLASMIC"/>
    <property type="match status" value="1"/>
</dbReference>
<keyword evidence="7 16" id="KW-0436">Ligase</keyword>
<dbReference type="GO" id="GO:0000049">
    <property type="term" value="F:tRNA binding"/>
    <property type="evidence" value="ECO:0007669"/>
    <property type="project" value="UniProtKB-UniRule"/>
</dbReference>
<dbReference type="CDD" id="cd00814">
    <property type="entry name" value="MetRS_core"/>
    <property type="match status" value="1"/>
</dbReference>
<evidence type="ECO:0000256" key="14">
    <source>
        <dbReference type="ARBA" id="ARBA00023146"/>
    </source>
</evidence>
<protein>
    <recommendedName>
        <fullName evidence="16">Methionine--tRNA ligase</fullName>
        <ecNumber evidence="16">6.1.1.10</ecNumber>
    </recommendedName>
    <alternativeName>
        <fullName evidence="16">Methionyl-tRNA synthetase</fullName>
        <shortName evidence="16">MetRS</shortName>
    </alternativeName>
</protein>
<dbReference type="GO" id="GO:0006431">
    <property type="term" value="P:methionyl-tRNA aminoacylation"/>
    <property type="evidence" value="ECO:0007669"/>
    <property type="project" value="UniProtKB-UniRule"/>
</dbReference>
<dbReference type="Pfam" id="PF01588">
    <property type="entry name" value="tRNA_bind"/>
    <property type="match status" value="1"/>
</dbReference>
<dbReference type="InterPro" id="IPR002547">
    <property type="entry name" value="tRNA-bd_dom"/>
</dbReference>
<evidence type="ECO:0000256" key="4">
    <source>
        <dbReference type="ARBA" id="ARBA00011738"/>
    </source>
</evidence>
<evidence type="ECO:0000256" key="7">
    <source>
        <dbReference type="ARBA" id="ARBA00022598"/>
    </source>
</evidence>
<feature type="domain" description="TRNA-binding" evidence="17">
    <location>
        <begin position="565"/>
        <end position="665"/>
    </location>
</feature>
<feature type="short sequence motif" description="'KMSKS' region" evidence="16">
    <location>
        <begin position="331"/>
        <end position="335"/>
    </location>
</feature>
<keyword evidence="9 16" id="KW-0547">Nucleotide-binding</keyword>
<organism evidence="18 19">
    <name type="scientific">candidate division TA06 bacterium DG_26</name>
    <dbReference type="NCBI Taxonomy" id="1703771"/>
    <lineage>
        <taxon>Bacteria</taxon>
        <taxon>Bacteria division TA06</taxon>
    </lineage>
</organism>
<dbReference type="SUPFAM" id="SSF52374">
    <property type="entry name" value="Nucleotidylyl transferase"/>
    <property type="match status" value="1"/>
</dbReference>
<dbReference type="PROSITE" id="PS50886">
    <property type="entry name" value="TRBD"/>
    <property type="match status" value="1"/>
</dbReference>
<comment type="subunit">
    <text evidence="4 16">Homodimer.</text>
</comment>
<dbReference type="Gene3D" id="2.20.28.20">
    <property type="entry name" value="Methionyl-tRNA synthetase, Zn-domain"/>
    <property type="match status" value="1"/>
</dbReference>
<dbReference type="Proteomes" id="UP000051124">
    <property type="component" value="Unassembled WGS sequence"/>
</dbReference>
<keyword evidence="6 16" id="KW-0820">tRNA-binding</keyword>
<evidence type="ECO:0000256" key="5">
    <source>
        <dbReference type="ARBA" id="ARBA00022490"/>
    </source>
</evidence>
<reference evidence="18 19" key="1">
    <citation type="journal article" date="2015" name="Microbiome">
        <title>Genomic resolution of linkages in carbon, nitrogen, and sulfur cycling among widespread estuary sediment bacteria.</title>
        <authorList>
            <person name="Baker B.J."/>
            <person name="Lazar C.S."/>
            <person name="Teske A.P."/>
            <person name="Dick G.J."/>
        </authorList>
    </citation>
    <scope>NUCLEOTIDE SEQUENCE [LARGE SCALE GENOMIC DNA]</scope>
    <source>
        <strain evidence="18">DG_26</strain>
    </source>
</reference>
<feature type="binding site" evidence="16">
    <location>
        <position position="142"/>
    </location>
    <ligand>
        <name>Zn(2+)</name>
        <dbReference type="ChEBI" id="CHEBI:29105"/>
    </ligand>
</feature>
<keyword evidence="13 16" id="KW-0648">Protein biosynthesis</keyword>
<dbReference type="GO" id="GO:0046872">
    <property type="term" value="F:metal ion binding"/>
    <property type="evidence" value="ECO:0007669"/>
    <property type="project" value="UniProtKB-KW"/>
</dbReference>
<comment type="catalytic activity">
    <reaction evidence="15 16">
        <text>tRNA(Met) + L-methionine + ATP = L-methionyl-tRNA(Met) + AMP + diphosphate</text>
        <dbReference type="Rhea" id="RHEA:13481"/>
        <dbReference type="Rhea" id="RHEA-COMP:9667"/>
        <dbReference type="Rhea" id="RHEA-COMP:9698"/>
        <dbReference type="ChEBI" id="CHEBI:30616"/>
        <dbReference type="ChEBI" id="CHEBI:33019"/>
        <dbReference type="ChEBI" id="CHEBI:57844"/>
        <dbReference type="ChEBI" id="CHEBI:78442"/>
        <dbReference type="ChEBI" id="CHEBI:78530"/>
        <dbReference type="ChEBI" id="CHEBI:456215"/>
        <dbReference type="EC" id="6.1.1.10"/>
    </reaction>
</comment>
<dbReference type="Gene3D" id="3.40.50.620">
    <property type="entry name" value="HUPs"/>
    <property type="match status" value="1"/>
</dbReference>
<evidence type="ECO:0000256" key="12">
    <source>
        <dbReference type="ARBA" id="ARBA00022884"/>
    </source>
</evidence>
<dbReference type="InterPro" id="IPR012340">
    <property type="entry name" value="NA-bd_OB-fold"/>
</dbReference>
<keyword evidence="8 16" id="KW-0479">Metal-binding</keyword>
<dbReference type="NCBIfam" id="NF001100">
    <property type="entry name" value="PRK00133.1"/>
    <property type="match status" value="1"/>
</dbReference>
<gene>
    <name evidence="16" type="primary">metG</name>
    <name evidence="18" type="ORF">AMJ40_01900</name>
</gene>
<evidence type="ECO:0000256" key="1">
    <source>
        <dbReference type="ARBA" id="ARBA00003314"/>
    </source>
</evidence>
<name>A0A0S7WKV1_UNCT6</name>
<dbReference type="PROSITE" id="PS00178">
    <property type="entry name" value="AA_TRNA_LIGASE_I"/>
    <property type="match status" value="1"/>
</dbReference>
<evidence type="ECO:0000256" key="9">
    <source>
        <dbReference type="ARBA" id="ARBA00022741"/>
    </source>
</evidence>
<dbReference type="InterPro" id="IPR023458">
    <property type="entry name" value="Met-tRNA_ligase_1"/>
</dbReference>
<dbReference type="PATRIC" id="fig|1703771.3.peg.199"/>
<dbReference type="FunFam" id="2.20.28.20:FF:000001">
    <property type="entry name" value="Methionine--tRNA ligase"/>
    <property type="match status" value="1"/>
</dbReference>
<dbReference type="NCBIfam" id="TIGR00398">
    <property type="entry name" value="metG"/>
    <property type="match status" value="1"/>
</dbReference>
<evidence type="ECO:0000313" key="18">
    <source>
        <dbReference type="EMBL" id="KPJ50737.1"/>
    </source>
</evidence>
<dbReference type="InterPro" id="IPR015413">
    <property type="entry name" value="Methionyl/Leucyl_tRNA_Synth"/>
</dbReference>
<dbReference type="GO" id="GO:0004825">
    <property type="term" value="F:methionine-tRNA ligase activity"/>
    <property type="evidence" value="ECO:0007669"/>
    <property type="project" value="UniProtKB-UniRule"/>
</dbReference>
<dbReference type="PANTHER" id="PTHR45765">
    <property type="entry name" value="METHIONINE--TRNA LIGASE"/>
    <property type="match status" value="1"/>
</dbReference>
<feature type="binding site" evidence="16">
    <location>
        <position position="155"/>
    </location>
    <ligand>
        <name>Zn(2+)</name>
        <dbReference type="ChEBI" id="CHEBI:29105"/>
    </ligand>
</feature>
<dbReference type="AlphaFoldDB" id="A0A0S7WKV1"/>
<dbReference type="SUPFAM" id="SSF57770">
    <property type="entry name" value="Methionyl-tRNA synthetase (MetRS), Zn-domain"/>
    <property type="match status" value="1"/>
</dbReference>
<evidence type="ECO:0000256" key="2">
    <source>
        <dbReference type="ARBA" id="ARBA00004496"/>
    </source>
</evidence>
<dbReference type="Gene3D" id="2.40.50.140">
    <property type="entry name" value="Nucleic acid-binding proteins"/>
    <property type="match status" value="1"/>
</dbReference>
<evidence type="ECO:0000256" key="10">
    <source>
        <dbReference type="ARBA" id="ARBA00022833"/>
    </source>
</evidence>
<feature type="binding site" evidence="16">
    <location>
        <position position="145"/>
    </location>
    <ligand>
        <name>Zn(2+)</name>
        <dbReference type="ChEBI" id="CHEBI:29105"/>
    </ligand>
</feature>
<evidence type="ECO:0000259" key="17">
    <source>
        <dbReference type="PROSITE" id="PS50886"/>
    </source>
</evidence>
<dbReference type="Pfam" id="PF09334">
    <property type="entry name" value="tRNA-synt_1g"/>
    <property type="match status" value="1"/>
</dbReference>
<comment type="function">
    <text evidence="1 16">Is required not only for elongation of protein synthesis but also for the initiation of all mRNA translation through initiator tRNA(fMet) aminoacylation.</text>
</comment>
<dbReference type="InterPro" id="IPR014758">
    <property type="entry name" value="Met-tRNA_synth"/>
</dbReference>
<comment type="cofactor">
    <cofactor evidence="16">
        <name>Zn(2+)</name>
        <dbReference type="ChEBI" id="CHEBI:29105"/>
    </cofactor>
    <text evidence="16">Binds 1 zinc ion per subunit.</text>
</comment>
<dbReference type="GO" id="GO:0005524">
    <property type="term" value="F:ATP binding"/>
    <property type="evidence" value="ECO:0007669"/>
    <property type="project" value="UniProtKB-UniRule"/>
</dbReference>
<evidence type="ECO:0000256" key="15">
    <source>
        <dbReference type="ARBA" id="ARBA00047364"/>
    </source>
</evidence>
<evidence type="ECO:0000256" key="3">
    <source>
        <dbReference type="ARBA" id="ARBA00008258"/>
    </source>
</evidence>
<dbReference type="GO" id="GO:0005829">
    <property type="term" value="C:cytosol"/>
    <property type="evidence" value="ECO:0007669"/>
    <property type="project" value="TreeGrafter"/>
</dbReference>
<dbReference type="InterPro" id="IPR033911">
    <property type="entry name" value="MetRS_core"/>
</dbReference>
<dbReference type="InterPro" id="IPR041872">
    <property type="entry name" value="Anticodon_Met"/>
</dbReference>
<comment type="similarity">
    <text evidence="3 16">Belongs to the class-I aminoacyl-tRNA synthetase family. MetG type 1 subfamily.</text>
</comment>
<comment type="subcellular location">
    <subcellularLocation>
        <location evidence="2 16">Cytoplasm</location>
    </subcellularLocation>
</comment>
<dbReference type="EMBL" id="LIZT01000013">
    <property type="protein sequence ID" value="KPJ50737.1"/>
    <property type="molecule type" value="Genomic_DNA"/>
</dbReference>
<dbReference type="InterPro" id="IPR001412">
    <property type="entry name" value="aa-tRNA-synth_I_CS"/>
</dbReference>
<dbReference type="PRINTS" id="PR01041">
    <property type="entry name" value="TRNASYNTHMET"/>
</dbReference>
<keyword evidence="14 16" id="KW-0030">Aminoacyl-tRNA synthetase</keyword>
<evidence type="ECO:0000256" key="16">
    <source>
        <dbReference type="HAMAP-Rule" id="MF_00098"/>
    </source>
</evidence>
<dbReference type="SUPFAM" id="SSF47323">
    <property type="entry name" value="Anticodon-binding domain of a subclass of class I aminoacyl-tRNA synthetases"/>
    <property type="match status" value="1"/>
</dbReference>
<feature type="binding site" evidence="16">
    <location>
        <position position="334"/>
    </location>
    <ligand>
        <name>ATP</name>
        <dbReference type="ChEBI" id="CHEBI:30616"/>
    </ligand>
</feature>
<evidence type="ECO:0000256" key="8">
    <source>
        <dbReference type="ARBA" id="ARBA00022723"/>
    </source>
</evidence>
<keyword evidence="5 16" id="KW-0963">Cytoplasm</keyword>
<dbReference type="InterPro" id="IPR009080">
    <property type="entry name" value="tRNAsynth_Ia_anticodon-bd"/>
</dbReference>
<dbReference type="HAMAP" id="MF_00098">
    <property type="entry name" value="Met_tRNA_synth_type1"/>
    <property type="match status" value="1"/>
</dbReference>
<dbReference type="CDD" id="cd07957">
    <property type="entry name" value="Anticodon_Ia_Met"/>
    <property type="match status" value="1"/>
</dbReference>
<feature type="binding site" evidence="16">
    <location>
        <position position="158"/>
    </location>
    <ligand>
        <name>Zn(2+)</name>
        <dbReference type="ChEBI" id="CHEBI:29105"/>
    </ligand>
</feature>
<dbReference type="InterPro" id="IPR029038">
    <property type="entry name" value="MetRS_Zn"/>
</dbReference>
<evidence type="ECO:0000256" key="6">
    <source>
        <dbReference type="ARBA" id="ARBA00022555"/>
    </source>
</evidence>